<dbReference type="Pfam" id="PF00772">
    <property type="entry name" value="DnaB"/>
    <property type="match status" value="1"/>
</dbReference>
<evidence type="ECO:0000313" key="14">
    <source>
        <dbReference type="Proteomes" id="UP000249524"/>
    </source>
</evidence>
<dbReference type="GO" id="GO:0006269">
    <property type="term" value="P:DNA replication, synthesis of primer"/>
    <property type="evidence" value="ECO:0007669"/>
    <property type="project" value="UniProtKB-KW"/>
</dbReference>
<keyword evidence="14" id="KW-1185">Reference proteome</keyword>
<keyword evidence="8" id="KW-0238">DNA-binding</keyword>
<dbReference type="Proteomes" id="UP000249524">
    <property type="component" value="Unassembled WGS sequence"/>
</dbReference>
<dbReference type="PANTHER" id="PTHR30153:SF2">
    <property type="entry name" value="REPLICATIVE DNA HELICASE"/>
    <property type="match status" value="1"/>
</dbReference>
<dbReference type="AlphaFoldDB" id="A0A328BQ46"/>
<organism evidence="13 14">
    <name type="scientific">Phenylobacterium kunshanense</name>
    <dbReference type="NCBI Taxonomy" id="1445034"/>
    <lineage>
        <taxon>Bacteria</taxon>
        <taxon>Pseudomonadati</taxon>
        <taxon>Pseudomonadota</taxon>
        <taxon>Alphaproteobacteria</taxon>
        <taxon>Caulobacterales</taxon>
        <taxon>Caulobacteraceae</taxon>
        <taxon>Phenylobacterium</taxon>
    </lineage>
</organism>
<dbReference type="SMART" id="SM00382">
    <property type="entry name" value="AAA"/>
    <property type="match status" value="1"/>
</dbReference>
<evidence type="ECO:0000256" key="4">
    <source>
        <dbReference type="ARBA" id="ARBA00022741"/>
    </source>
</evidence>
<evidence type="ECO:0000256" key="9">
    <source>
        <dbReference type="ARBA" id="ARBA00023235"/>
    </source>
</evidence>
<evidence type="ECO:0000256" key="10">
    <source>
        <dbReference type="ARBA" id="ARBA00044969"/>
    </source>
</evidence>
<protein>
    <recommendedName>
        <fullName evidence="10">DNA 5'-3' helicase</fullName>
        <ecNumber evidence="10">5.6.2.3</ecNumber>
    </recommendedName>
</protein>
<dbReference type="EC" id="5.6.2.3" evidence="10"/>
<dbReference type="InterPro" id="IPR007693">
    <property type="entry name" value="DNA_helicase_DnaB-like_N"/>
</dbReference>
<sequence length="486" mass="52830">MTVTARRDEIQRHITGATAPAAVEAEKALLGIALSNAEALDLIEGLTPAHFYEPLHGRIWGAIQSRYASGSLADTAILDGLFVQDEAYRTKGGLAYLDALVAVAPGASRTEAYAAEIRDTAARRAIMQLANEIADKAAGDEAEEANAAEILAMLEAGASEIAKTADVGDAWMNPGEMIAGAVERARASRGVIEFPLGIPELDRLLGGLHRQEVTVLAARPGVGKTVGAQAYARAIAQNGMAVAFFALEMGPDPMALRLACDLAYDRDLPCHMGVTSNITLSKINAGELNEGQWEQLSQAQRWAARMPLRYDARPGHTMARIEALSRRLFRKAERHGVKPGLIVIDHMGKVRPPKGHRGDLRAEAISVSRDASEMAKRLDVPVLLLCQLNRGVEGRQDKQPNLADLREAGQIEEDARQVIFLHRPEYYLRPPADTESETFDQRLDREAKLEAARNKLHWIVAKNSHGPTGSALTFCDIAASAVREWR</sequence>
<name>A0A328BQ46_9CAUL</name>
<evidence type="ECO:0000259" key="12">
    <source>
        <dbReference type="PROSITE" id="PS51199"/>
    </source>
</evidence>
<keyword evidence="7" id="KW-0067">ATP-binding</keyword>
<comment type="catalytic activity">
    <reaction evidence="11">
        <text>ATP + H2O = ADP + phosphate + H(+)</text>
        <dbReference type="Rhea" id="RHEA:13065"/>
        <dbReference type="ChEBI" id="CHEBI:15377"/>
        <dbReference type="ChEBI" id="CHEBI:15378"/>
        <dbReference type="ChEBI" id="CHEBI:30616"/>
        <dbReference type="ChEBI" id="CHEBI:43474"/>
        <dbReference type="ChEBI" id="CHEBI:456216"/>
        <dbReference type="EC" id="5.6.2.3"/>
    </reaction>
</comment>
<evidence type="ECO:0000256" key="5">
    <source>
        <dbReference type="ARBA" id="ARBA00022801"/>
    </source>
</evidence>
<comment type="caution">
    <text evidence="13">The sequence shown here is derived from an EMBL/GenBank/DDBJ whole genome shotgun (WGS) entry which is preliminary data.</text>
</comment>
<dbReference type="GO" id="GO:0005524">
    <property type="term" value="F:ATP binding"/>
    <property type="evidence" value="ECO:0007669"/>
    <property type="project" value="UniProtKB-KW"/>
</dbReference>
<dbReference type="Pfam" id="PF03796">
    <property type="entry name" value="DnaB_C"/>
    <property type="match status" value="1"/>
</dbReference>
<dbReference type="GO" id="GO:0003677">
    <property type="term" value="F:DNA binding"/>
    <property type="evidence" value="ECO:0007669"/>
    <property type="project" value="UniProtKB-KW"/>
</dbReference>
<dbReference type="EMBL" id="QFYS01000001">
    <property type="protein sequence ID" value="RAK68795.1"/>
    <property type="molecule type" value="Genomic_DNA"/>
</dbReference>
<evidence type="ECO:0000256" key="8">
    <source>
        <dbReference type="ARBA" id="ARBA00023125"/>
    </source>
</evidence>
<reference evidence="13 14" key="1">
    <citation type="submission" date="2018-05" db="EMBL/GenBank/DDBJ databases">
        <authorList>
            <person name="Lanie J.A."/>
            <person name="Ng W.-L."/>
            <person name="Kazmierczak K.M."/>
            <person name="Andrzejewski T.M."/>
            <person name="Davidsen T.M."/>
            <person name="Wayne K.J."/>
            <person name="Tettelin H."/>
            <person name="Glass J.I."/>
            <person name="Rusch D."/>
            <person name="Podicherti R."/>
            <person name="Tsui H.-C.T."/>
            <person name="Winkler M.E."/>
        </authorList>
    </citation>
    <scope>NUCLEOTIDE SEQUENCE [LARGE SCALE GENOMIC DNA]</scope>
    <source>
        <strain evidence="13 14">BUT-10</strain>
    </source>
</reference>
<accession>A0A328BQ46</accession>
<dbReference type="Gene3D" id="1.10.860.10">
    <property type="entry name" value="DNAb Helicase, Chain A"/>
    <property type="match status" value="1"/>
</dbReference>
<keyword evidence="9" id="KW-0413">Isomerase</keyword>
<proteinExistence type="inferred from homology"/>
<dbReference type="InterPro" id="IPR003593">
    <property type="entry name" value="AAA+_ATPase"/>
</dbReference>
<evidence type="ECO:0000256" key="2">
    <source>
        <dbReference type="ARBA" id="ARBA00022515"/>
    </source>
</evidence>
<dbReference type="PANTHER" id="PTHR30153">
    <property type="entry name" value="REPLICATIVE DNA HELICASE DNAB"/>
    <property type="match status" value="1"/>
</dbReference>
<dbReference type="InterPro" id="IPR027417">
    <property type="entry name" value="P-loop_NTPase"/>
</dbReference>
<evidence type="ECO:0000256" key="7">
    <source>
        <dbReference type="ARBA" id="ARBA00022840"/>
    </source>
</evidence>
<dbReference type="SUPFAM" id="SSF52540">
    <property type="entry name" value="P-loop containing nucleoside triphosphate hydrolases"/>
    <property type="match status" value="1"/>
</dbReference>
<keyword evidence="3" id="KW-0235">DNA replication</keyword>
<evidence type="ECO:0000256" key="1">
    <source>
        <dbReference type="ARBA" id="ARBA00008428"/>
    </source>
</evidence>
<dbReference type="OrthoDB" id="9773982at2"/>
<comment type="similarity">
    <text evidence="1">Belongs to the helicase family. DnaB subfamily.</text>
</comment>
<evidence type="ECO:0000313" key="13">
    <source>
        <dbReference type="EMBL" id="RAK68795.1"/>
    </source>
</evidence>
<dbReference type="Gene3D" id="3.40.50.300">
    <property type="entry name" value="P-loop containing nucleotide triphosphate hydrolases"/>
    <property type="match status" value="1"/>
</dbReference>
<dbReference type="GO" id="GO:0016787">
    <property type="term" value="F:hydrolase activity"/>
    <property type="evidence" value="ECO:0007669"/>
    <property type="project" value="UniProtKB-KW"/>
</dbReference>
<keyword evidence="5" id="KW-0378">Hydrolase</keyword>
<dbReference type="InterPro" id="IPR036185">
    <property type="entry name" value="DNA_heli_DnaB-like_N_sf"/>
</dbReference>
<dbReference type="GO" id="GO:0043139">
    <property type="term" value="F:5'-3' DNA helicase activity"/>
    <property type="evidence" value="ECO:0007669"/>
    <property type="project" value="UniProtKB-EC"/>
</dbReference>
<dbReference type="PROSITE" id="PS51199">
    <property type="entry name" value="SF4_HELICASE"/>
    <property type="match status" value="1"/>
</dbReference>
<dbReference type="SUPFAM" id="SSF48024">
    <property type="entry name" value="N-terminal domain of DnaB helicase"/>
    <property type="match status" value="1"/>
</dbReference>
<dbReference type="GO" id="GO:0005829">
    <property type="term" value="C:cytosol"/>
    <property type="evidence" value="ECO:0007669"/>
    <property type="project" value="TreeGrafter"/>
</dbReference>
<keyword evidence="4" id="KW-0547">Nucleotide-binding</keyword>
<evidence type="ECO:0000256" key="11">
    <source>
        <dbReference type="ARBA" id="ARBA00048954"/>
    </source>
</evidence>
<evidence type="ECO:0000256" key="6">
    <source>
        <dbReference type="ARBA" id="ARBA00022806"/>
    </source>
</evidence>
<keyword evidence="2" id="KW-0639">Primosome</keyword>
<keyword evidence="6" id="KW-0347">Helicase</keyword>
<evidence type="ECO:0000256" key="3">
    <source>
        <dbReference type="ARBA" id="ARBA00022705"/>
    </source>
</evidence>
<feature type="domain" description="SF4 helicase" evidence="12">
    <location>
        <begin position="187"/>
        <end position="486"/>
    </location>
</feature>
<dbReference type="InterPro" id="IPR016136">
    <property type="entry name" value="DNA_helicase_N/primase_C"/>
</dbReference>
<dbReference type="InterPro" id="IPR007694">
    <property type="entry name" value="DNA_helicase_DnaB-like_C"/>
</dbReference>
<gene>
    <name evidence="13" type="ORF">DJ019_01930</name>
</gene>
<dbReference type="GO" id="GO:1990077">
    <property type="term" value="C:primosome complex"/>
    <property type="evidence" value="ECO:0007669"/>
    <property type="project" value="UniProtKB-KW"/>
</dbReference>
<dbReference type="RefSeq" id="WP_111274287.1">
    <property type="nucleotide sequence ID" value="NZ_QFYS01000001.1"/>
</dbReference>